<dbReference type="RefSeq" id="WP_340240669.1">
    <property type="nucleotide sequence ID" value="NZ_JBBEWC010000024.1"/>
</dbReference>
<sequence length="218" mass="24874">MQAVKTKVKPIKITLETEMDYFLKSIEDKVKDLSLKQQVLFAVLTCEKLLPNYIQFSNQEKWGSVEVLEEAIVMLYQYLQDIELNDAELDSIYEKIYDVSPHTEDFKGILTPFALDACSAIAESVEFLLSEDLSYLMNVVSIARDTVDMFVLESGDFEVSDEALEIKIEQNAFMQKEKKRQHDILDKLAGAEIDLPFISAMRELNNSSGEIIDLALIK</sequence>
<dbReference type="EMBL" id="JBHULC010000033">
    <property type="protein sequence ID" value="MFD2523300.1"/>
    <property type="molecule type" value="Genomic_DNA"/>
</dbReference>
<dbReference type="InterPro" id="IPR007338">
    <property type="entry name" value="DUF416"/>
</dbReference>
<evidence type="ECO:0000313" key="1">
    <source>
        <dbReference type="EMBL" id="MFD2523300.1"/>
    </source>
</evidence>
<organism evidence="1 2">
    <name type="scientific">Emticicia soli</name>
    <dbReference type="NCBI Taxonomy" id="2027878"/>
    <lineage>
        <taxon>Bacteria</taxon>
        <taxon>Pseudomonadati</taxon>
        <taxon>Bacteroidota</taxon>
        <taxon>Cytophagia</taxon>
        <taxon>Cytophagales</taxon>
        <taxon>Leadbetterellaceae</taxon>
        <taxon>Emticicia</taxon>
    </lineage>
</organism>
<reference evidence="2" key="1">
    <citation type="journal article" date="2019" name="Int. J. Syst. Evol. Microbiol.">
        <title>The Global Catalogue of Microorganisms (GCM) 10K type strain sequencing project: providing services to taxonomists for standard genome sequencing and annotation.</title>
        <authorList>
            <consortium name="The Broad Institute Genomics Platform"/>
            <consortium name="The Broad Institute Genome Sequencing Center for Infectious Disease"/>
            <person name="Wu L."/>
            <person name="Ma J."/>
        </authorList>
    </citation>
    <scope>NUCLEOTIDE SEQUENCE [LARGE SCALE GENOMIC DNA]</scope>
    <source>
        <strain evidence="2">KCTC 52344</strain>
    </source>
</reference>
<accession>A0ABW5JEM6</accession>
<comment type="caution">
    <text evidence="1">The sequence shown here is derived from an EMBL/GenBank/DDBJ whole genome shotgun (WGS) entry which is preliminary data.</text>
</comment>
<keyword evidence="2" id="KW-1185">Reference proteome</keyword>
<proteinExistence type="predicted"/>
<dbReference type="Pfam" id="PF04222">
    <property type="entry name" value="DUF416"/>
    <property type="match status" value="1"/>
</dbReference>
<dbReference type="InterPro" id="IPR023381">
    <property type="entry name" value="YP001051499.1-like_dom_sf"/>
</dbReference>
<gene>
    <name evidence="1" type="ORF">ACFSR2_20550</name>
</gene>
<evidence type="ECO:0000313" key="2">
    <source>
        <dbReference type="Proteomes" id="UP001597510"/>
    </source>
</evidence>
<dbReference type="Proteomes" id="UP001597510">
    <property type="component" value="Unassembled WGS sequence"/>
</dbReference>
<dbReference type="Gene3D" id="1.20.1590.10">
    <property type="entry name" value="YP_001051499.1 domain like"/>
    <property type="match status" value="1"/>
</dbReference>
<name>A0ABW5JEM6_9BACT</name>
<protein>
    <submittedName>
        <fullName evidence="1">DUF416 family protein</fullName>
    </submittedName>
</protein>